<dbReference type="EMBL" id="CAIX01000496">
    <property type="protein sequence ID" value="CCI50436.1"/>
    <property type="molecule type" value="Genomic_DNA"/>
</dbReference>
<gene>
    <name evidence="1" type="ORF">BN9_121720</name>
</gene>
<evidence type="ECO:0000313" key="1">
    <source>
        <dbReference type="EMBL" id="CCI50436.1"/>
    </source>
</evidence>
<dbReference type="InParanoid" id="A0A024GUI2"/>
<name>A0A024GUI2_9STRA</name>
<proteinExistence type="predicted"/>
<comment type="caution">
    <text evidence="1">The sequence shown here is derived from an EMBL/GenBank/DDBJ whole genome shotgun (WGS) entry which is preliminary data.</text>
</comment>
<accession>A0A024GUI2</accession>
<keyword evidence="2" id="KW-1185">Reference proteome</keyword>
<dbReference type="Proteomes" id="UP000053237">
    <property type="component" value="Unassembled WGS sequence"/>
</dbReference>
<evidence type="ECO:0000313" key="2">
    <source>
        <dbReference type="Proteomes" id="UP000053237"/>
    </source>
</evidence>
<organism evidence="1 2">
    <name type="scientific">Albugo candida</name>
    <dbReference type="NCBI Taxonomy" id="65357"/>
    <lineage>
        <taxon>Eukaryota</taxon>
        <taxon>Sar</taxon>
        <taxon>Stramenopiles</taxon>
        <taxon>Oomycota</taxon>
        <taxon>Peronosporomycetes</taxon>
        <taxon>Albuginales</taxon>
        <taxon>Albuginaceae</taxon>
        <taxon>Albugo</taxon>
    </lineage>
</organism>
<reference evidence="1 2" key="1">
    <citation type="submission" date="2012-05" db="EMBL/GenBank/DDBJ databases">
        <title>Recombination and specialization in a pathogen metapopulation.</title>
        <authorList>
            <person name="Gardiner A."/>
            <person name="Kemen E."/>
            <person name="Schultz-Larsen T."/>
            <person name="MacLean D."/>
            <person name="Van Oosterhout C."/>
            <person name="Jones J.D.G."/>
        </authorList>
    </citation>
    <scope>NUCLEOTIDE SEQUENCE [LARGE SCALE GENOMIC DNA]</scope>
    <source>
        <strain evidence="1 2">Ac Nc2</strain>
    </source>
</reference>
<protein>
    <submittedName>
        <fullName evidence="1">Uncharacterized protein</fullName>
    </submittedName>
</protein>
<sequence length="215" mass="24389">MVRIVIKSLAVIAYMSLDLSRQCSAGMLINQHQESPAKDESAFRNDVKLACCTVICDKPELDKFCWCGTIDSSKLKQLLTERGVKDTPQKKKLDKIESLIMPVVSEWKDIELELENLCELEKKAEGNPKDNEARNEVDAAVRSISETLAEARKLREVIILELQKIDPAVASAMSTFLWTDEQSLIEKMHSYPNKPSAEKTEVEKYFAQHFGQKIE</sequence>
<dbReference type="AlphaFoldDB" id="A0A024GUI2"/>